<accession>Q7MSQ9</accession>
<evidence type="ECO:0000313" key="2">
    <source>
        <dbReference type="Proteomes" id="UP000000422"/>
    </source>
</evidence>
<proteinExistence type="predicted"/>
<evidence type="ECO:0008006" key="3">
    <source>
        <dbReference type="Google" id="ProtNLM"/>
    </source>
</evidence>
<name>Q7MSQ9_WOLSU</name>
<dbReference type="HOGENOM" id="CLU_081543_1_0_7"/>
<protein>
    <recommendedName>
        <fullName evidence="3">Transglycosylase SLT domain-containing protein</fullName>
    </recommendedName>
</protein>
<dbReference type="EMBL" id="BX571657">
    <property type="protein sequence ID" value="CAE09369.1"/>
    <property type="molecule type" value="Genomic_DNA"/>
</dbReference>
<dbReference type="KEGG" id="wsu:WS0211"/>
<dbReference type="Proteomes" id="UP000000422">
    <property type="component" value="Chromosome"/>
</dbReference>
<keyword evidence="2" id="KW-1185">Reference proteome</keyword>
<dbReference type="eggNOG" id="ENOG50301Y2">
    <property type="taxonomic scope" value="Bacteria"/>
</dbReference>
<dbReference type="AlphaFoldDB" id="Q7MSQ9"/>
<gene>
    <name evidence="1" type="ordered locus">WS0211</name>
</gene>
<organism evidence="2">
    <name type="scientific">Wolinella succinogenes (strain ATCC 29543 / DSM 1740 / CCUG 13145 / JCM 31913 / LMG 7466 / NCTC 11488 / FDC 602W)</name>
    <name type="common">Vibrio succinogenes</name>
    <dbReference type="NCBI Taxonomy" id="273121"/>
    <lineage>
        <taxon>Bacteria</taxon>
        <taxon>Pseudomonadati</taxon>
        <taxon>Campylobacterota</taxon>
        <taxon>Epsilonproteobacteria</taxon>
        <taxon>Campylobacterales</taxon>
        <taxon>Helicobacteraceae</taxon>
        <taxon>Wolinella</taxon>
    </lineage>
</organism>
<dbReference type="STRING" id="273121.WS0211"/>
<evidence type="ECO:0000313" key="1">
    <source>
        <dbReference type="EMBL" id="CAE09369.1"/>
    </source>
</evidence>
<sequence>MGRVRIGTALVFWFFSVSIWALPQGFESNRCVNEPQYFSPKQKAVLLKAYEYGAPHDLGYTLAAIAWKESCAGEYRMNFQDPSAGIYHAHLPGLIKKYPSLKQNGFTQNVLGALLVKDDAFAAREAISELKYWEKVHQGNWERMIKSYNKGFSWQKDSQSNRLAEDYYQDVKEKVKRLQAFLPRLKLDKYTSLESSNRVSLPIYEKRRLTPIATPNQVPSKEPPAYGTTRVVVKSRGKAGEFDLLPDQ</sequence>
<reference evidence="1 2" key="1">
    <citation type="journal article" date="2003" name="Proc. Natl. Acad. Sci. U.S.A.">
        <title>Complete genome sequence and analysis of Wolinella succinogenes.</title>
        <authorList>
            <person name="Baar C."/>
            <person name="Eppinger M."/>
            <person name="Raddatz G."/>
            <person name="Simon JM."/>
            <person name="Lanz C."/>
            <person name="Klimmek O."/>
            <person name="Nandakumar R."/>
            <person name="Gross R."/>
            <person name="Rosinus A."/>
            <person name="Keller H."/>
            <person name="Jagtap P."/>
            <person name="Linke B."/>
            <person name="Meyer F."/>
            <person name="Lederer H."/>
            <person name="Schuster S.C."/>
        </authorList>
    </citation>
    <scope>NUCLEOTIDE SEQUENCE [LARGE SCALE GENOMIC DNA]</scope>
    <source>
        <strain evidence="2">ATCC 29543 / DSM 1740 / CCUG 13145 / JCM 31913 / LMG 7466 / NCTC 11488 / FDC 602W</strain>
    </source>
</reference>